<evidence type="ECO:0000256" key="1">
    <source>
        <dbReference type="ARBA" id="ARBA00009171"/>
    </source>
</evidence>
<comment type="caution">
    <text evidence="4">The sequence shown here is derived from an EMBL/GenBank/DDBJ whole genome shotgun (WGS) entry which is preliminary data.</text>
</comment>
<dbReference type="GO" id="GO:0032968">
    <property type="term" value="P:positive regulation of transcription elongation by RNA polymerase II"/>
    <property type="evidence" value="ECO:0007669"/>
    <property type="project" value="TreeGrafter"/>
</dbReference>
<reference evidence="4 5" key="1">
    <citation type="submission" date="2019-09" db="EMBL/GenBank/DDBJ databases">
        <title>Bird 10,000 Genomes (B10K) Project - Family phase.</title>
        <authorList>
            <person name="Zhang G."/>
        </authorList>
    </citation>
    <scope>NUCLEOTIDE SEQUENCE [LARGE SCALE GENOMIC DNA]</scope>
    <source>
        <strain evidence="4">B10K-DU-021-33</strain>
        <tissue evidence="4">Mixed tissue sample</tissue>
    </source>
</reference>
<keyword evidence="5" id="KW-1185">Reference proteome</keyword>
<dbReference type="GO" id="GO:0008023">
    <property type="term" value="C:transcription elongation factor complex"/>
    <property type="evidence" value="ECO:0007669"/>
    <property type="project" value="TreeGrafter"/>
</dbReference>
<dbReference type="InterPro" id="IPR031176">
    <property type="entry name" value="ELL/occludin"/>
</dbReference>
<dbReference type="AlphaFoldDB" id="A0A7K5NS46"/>
<accession>A0A7K5NS46</accession>
<dbReference type="PROSITE" id="PS51980">
    <property type="entry name" value="OCEL"/>
    <property type="match status" value="1"/>
</dbReference>
<evidence type="ECO:0000259" key="3">
    <source>
        <dbReference type="PROSITE" id="PS51980"/>
    </source>
</evidence>
<feature type="domain" description="OCEL" evidence="3">
    <location>
        <begin position="3"/>
        <end position="81"/>
    </location>
</feature>
<dbReference type="SUPFAM" id="SSF144292">
    <property type="entry name" value="occludin/ELL-like"/>
    <property type="match status" value="1"/>
</dbReference>
<sequence length="81" mass="9684">CAYFSIREYVTVVSYEQRQSYHNDFNAEYDKYRKLRAHLHSITRRFTELGTKLKLFCPGSKECQVKKYKTVKTVSSLSYPF</sequence>
<feature type="non-terminal residue" evidence="4">
    <location>
        <position position="81"/>
    </location>
</feature>
<dbReference type="PANTHER" id="PTHR23288:SF8">
    <property type="entry name" value="RNA POLYMERASE II ELONGATION FACTOR ELL2"/>
    <property type="match status" value="1"/>
</dbReference>
<dbReference type="InterPro" id="IPR010844">
    <property type="entry name" value="Occludin_ELL"/>
</dbReference>
<dbReference type="Proteomes" id="UP000524558">
    <property type="component" value="Unassembled WGS sequence"/>
</dbReference>
<gene>
    <name evidence="4" type="primary">Ell2_1</name>
    <name evidence="4" type="ORF">CHRMAC_R15097</name>
</gene>
<comment type="similarity">
    <text evidence="1 2">Belongs to the ELL/occludin family.</text>
</comment>
<evidence type="ECO:0000256" key="2">
    <source>
        <dbReference type="PROSITE-ProRule" id="PRU01324"/>
    </source>
</evidence>
<evidence type="ECO:0000313" key="4">
    <source>
        <dbReference type="EMBL" id="NWT45990.1"/>
    </source>
</evidence>
<protein>
    <submittedName>
        <fullName evidence="4">ELL2 factor</fullName>
    </submittedName>
</protein>
<dbReference type="GO" id="GO:0000987">
    <property type="term" value="F:cis-regulatory region sequence-specific DNA binding"/>
    <property type="evidence" value="ECO:0007669"/>
    <property type="project" value="TreeGrafter"/>
</dbReference>
<dbReference type="Pfam" id="PF07303">
    <property type="entry name" value="Occludin_ELL"/>
    <property type="match status" value="1"/>
</dbReference>
<dbReference type="Gene3D" id="6.10.140.340">
    <property type="match status" value="1"/>
</dbReference>
<dbReference type="PANTHER" id="PTHR23288">
    <property type="entry name" value="OCCLUDIN AND RNA POLYMERASE II ELONGATION FACTOR ELL"/>
    <property type="match status" value="1"/>
</dbReference>
<evidence type="ECO:0000313" key="5">
    <source>
        <dbReference type="Proteomes" id="UP000524558"/>
    </source>
</evidence>
<feature type="non-terminal residue" evidence="4">
    <location>
        <position position="1"/>
    </location>
</feature>
<name>A0A7K5NS46_CHRMC</name>
<proteinExistence type="inferred from homology"/>
<dbReference type="EMBL" id="VYZF01001881">
    <property type="protein sequence ID" value="NWT45990.1"/>
    <property type="molecule type" value="Genomic_DNA"/>
</dbReference>
<organism evidence="4 5">
    <name type="scientific">Chroicocephalus maculipennis</name>
    <name type="common">Brown-hooded gull</name>
    <name type="synonym">Larus maculipennis</name>
    <dbReference type="NCBI Taxonomy" id="287016"/>
    <lineage>
        <taxon>Eukaryota</taxon>
        <taxon>Metazoa</taxon>
        <taxon>Chordata</taxon>
        <taxon>Craniata</taxon>
        <taxon>Vertebrata</taxon>
        <taxon>Euteleostomi</taxon>
        <taxon>Archelosauria</taxon>
        <taxon>Archosauria</taxon>
        <taxon>Dinosauria</taxon>
        <taxon>Saurischia</taxon>
        <taxon>Theropoda</taxon>
        <taxon>Coelurosauria</taxon>
        <taxon>Aves</taxon>
        <taxon>Neognathae</taxon>
        <taxon>Neoaves</taxon>
        <taxon>Charadriiformes</taxon>
        <taxon>Laridae</taxon>
        <taxon>Chroicocephalus</taxon>
    </lineage>
</organism>
<dbReference type="GO" id="GO:0042795">
    <property type="term" value="P:snRNA transcription by RNA polymerase II"/>
    <property type="evidence" value="ECO:0007669"/>
    <property type="project" value="TreeGrafter"/>
</dbReference>